<feature type="compositionally biased region" description="Basic and acidic residues" evidence="1">
    <location>
        <begin position="146"/>
        <end position="159"/>
    </location>
</feature>
<evidence type="ECO:0000259" key="2">
    <source>
        <dbReference type="PROSITE" id="PS50943"/>
    </source>
</evidence>
<dbReference type="Proteomes" id="UP000767291">
    <property type="component" value="Unassembled WGS sequence"/>
</dbReference>
<dbReference type="Pfam" id="PF01381">
    <property type="entry name" value="HTH_3"/>
    <property type="match status" value="1"/>
</dbReference>
<dbReference type="CDD" id="cd00093">
    <property type="entry name" value="HTH_XRE"/>
    <property type="match status" value="1"/>
</dbReference>
<evidence type="ECO:0000313" key="3">
    <source>
        <dbReference type="EMBL" id="MBP1855369.1"/>
    </source>
</evidence>
<evidence type="ECO:0000313" key="4">
    <source>
        <dbReference type="Proteomes" id="UP000767291"/>
    </source>
</evidence>
<feature type="domain" description="HTH cro/C1-type" evidence="2">
    <location>
        <begin position="7"/>
        <end position="62"/>
    </location>
</feature>
<protein>
    <submittedName>
        <fullName evidence="3">Transcriptional regulator with XRE-family HTH domain</fullName>
    </submittedName>
</protein>
<dbReference type="Gene3D" id="1.10.260.40">
    <property type="entry name" value="lambda repressor-like DNA-binding domains"/>
    <property type="match status" value="1"/>
</dbReference>
<dbReference type="PROSITE" id="PS50943">
    <property type="entry name" value="HTH_CROC1"/>
    <property type="match status" value="1"/>
</dbReference>
<feature type="region of interest" description="Disordered" evidence="1">
    <location>
        <begin position="136"/>
        <end position="159"/>
    </location>
</feature>
<keyword evidence="4" id="KW-1185">Reference proteome</keyword>
<organism evidence="3 4">
    <name type="scientific">Metaclostridioides mangenotii</name>
    <dbReference type="NCBI Taxonomy" id="1540"/>
    <lineage>
        <taxon>Bacteria</taxon>
        <taxon>Bacillati</taxon>
        <taxon>Bacillota</taxon>
        <taxon>Clostridia</taxon>
        <taxon>Peptostreptococcales</taxon>
        <taxon>Peptostreptococcaceae</taxon>
        <taxon>Metaclostridioides</taxon>
    </lineage>
</organism>
<dbReference type="SMART" id="SM00530">
    <property type="entry name" value="HTH_XRE"/>
    <property type="match status" value="1"/>
</dbReference>
<dbReference type="RefSeq" id="WP_209456817.1">
    <property type="nucleotide sequence ID" value="NZ_BAAACS010000012.1"/>
</dbReference>
<dbReference type="EMBL" id="JAGGJX010000003">
    <property type="protein sequence ID" value="MBP1855369.1"/>
    <property type="molecule type" value="Genomic_DNA"/>
</dbReference>
<dbReference type="SUPFAM" id="SSF47413">
    <property type="entry name" value="lambda repressor-like DNA-binding domains"/>
    <property type="match status" value="1"/>
</dbReference>
<dbReference type="InterPro" id="IPR001387">
    <property type="entry name" value="Cro/C1-type_HTH"/>
</dbReference>
<evidence type="ECO:0000256" key="1">
    <source>
        <dbReference type="SAM" id="MobiDB-lite"/>
    </source>
</evidence>
<accession>A0ABS4EBR0</accession>
<sequence>MSIGERIKKRRKELGISVDDIAKKLNKNRATIYRYESDEIENLSINVLEPLAKALKTTPAHLMGWEKEYQSKKDVNNILDLKEKTLLNNFNKLNSLGKDKAIDSVQDLTQIDKYTDKTEENNKEINLKEELEKLNKENPVQTIAAHNDHWDEPEEMEKVKKDLAKMDDWEW</sequence>
<gene>
    <name evidence="3" type="ORF">J2Z43_001764</name>
</gene>
<proteinExistence type="predicted"/>
<reference evidence="3 4" key="1">
    <citation type="submission" date="2021-03" db="EMBL/GenBank/DDBJ databases">
        <title>Genomic Encyclopedia of Type Strains, Phase IV (KMG-IV): sequencing the most valuable type-strain genomes for metagenomic binning, comparative biology and taxonomic classification.</title>
        <authorList>
            <person name="Goeker M."/>
        </authorList>
    </citation>
    <scope>NUCLEOTIDE SEQUENCE [LARGE SCALE GENOMIC DNA]</scope>
    <source>
        <strain evidence="3 4">DSM 1289</strain>
    </source>
</reference>
<dbReference type="InterPro" id="IPR010982">
    <property type="entry name" value="Lambda_DNA-bd_dom_sf"/>
</dbReference>
<name>A0ABS4EBR0_9FIRM</name>
<comment type="caution">
    <text evidence="3">The sequence shown here is derived from an EMBL/GenBank/DDBJ whole genome shotgun (WGS) entry which is preliminary data.</text>
</comment>